<feature type="compositionally biased region" description="Low complexity" evidence="16">
    <location>
        <begin position="1172"/>
        <end position="1185"/>
    </location>
</feature>
<dbReference type="SMART" id="SM00271">
    <property type="entry name" value="DnaJ"/>
    <property type="match status" value="1"/>
</dbReference>
<dbReference type="InterPro" id="IPR036869">
    <property type="entry name" value="J_dom_sf"/>
</dbReference>
<gene>
    <name evidence="18" type="primary">SEC13</name>
    <name evidence="18" type="ORF">C6P40_002841</name>
</gene>
<dbReference type="CDD" id="cd06503">
    <property type="entry name" value="ATP-synt_Fo_b"/>
    <property type="match status" value="1"/>
</dbReference>
<dbReference type="InterPro" id="IPR001623">
    <property type="entry name" value="DnaJ_domain"/>
</dbReference>
<dbReference type="GO" id="GO:0005789">
    <property type="term" value="C:endoplasmic reticulum membrane"/>
    <property type="evidence" value="ECO:0007669"/>
    <property type="project" value="UniProtKB-SubCell"/>
</dbReference>
<dbReference type="InterPro" id="IPR003162">
    <property type="entry name" value="TFIID-31"/>
</dbReference>
<dbReference type="Gene3D" id="1.10.20.10">
    <property type="entry name" value="Histone, subunit A"/>
    <property type="match status" value="1"/>
</dbReference>
<accession>A0A9P7BGT7</accession>
<evidence type="ECO:0000256" key="14">
    <source>
        <dbReference type="ARBA" id="ARBA00023329"/>
    </source>
</evidence>
<feature type="region of interest" description="Disordered" evidence="16">
    <location>
        <begin position="1165"/>
        <end position="1186"/>
    </location>
</feature>
<keyword evidence="11" id="KW-0811">Translocation</keyword>
<feature type="compositionally biased region" description="Low complexity" evidence="16">
    <location>
        <begin position="702"/>
        <end position="725"/>
    </location>
</feature>
<dbReference type="GO" id="GO:0051028">
    <property type="term" value="P:mRNA transport"/>
    <property type="evidence" value="ECO:0007669"/>
    <property type="project" value="UniProtKB-KW"/>
</dbReference>
<evidence type="ECO:0000259" key="17">
    <source>
        <dbReference type="PROSITE" id="PS50076"/>
    </source>
</evidence>
<sequence length="1916" mass="216353">MSTHYNTLGVSTTATDSEIKKAYRKLALKLHPDKNPSKEAEDQFKQVNDAYTILSDANAKHKYDLSLNTGPRTFSKSTGSSSSAFPNNFNYSAYTGRTYNNASSGFGNFTPHTGPFGKGQSSYFKNFNNFKYGGYHNFFQEDDEEEEEEEEEDDDDDEEYDENDEYNNYYDKRFNDFKPFFKNAFNSARGQQDAYERARRQHNEFKKKSWNREEENEEIKNRAAEAERERKARAERLENEKRQNDEIRRRTEAKERKERQIREREAELARKRAKEIEEDAKKRLAKQEREERDKKLQEQQNNLNFKQNQTDDVVNDDEPVIDETFNDEELNNSFELDELDNSFAKNADNANSWMNDDRNIFNNLNNNVNNNYSNNYINNNININKKNKKVSHTWADTGGFKPQNISNIDGNNLKKDEKVETDTKLTNGIADDDIVITKEDPIVIDLDEEYGDAMNGSEDGAVHDEGNEDEDGEEEEDEEEEEDDDDEDEEDDDDNDDDDEDNASYIKNDRNDRNYDGNTRMNQGSFNRSTRYFNLRMGNANNEPIIIDTENEMDANDNFGVNQSPINNTNTRKSNYFEPLSSPKRRKLHEDIDINVENINLNDTKPIHDGIFNGNVKVNDKEKPQTPRDVRLLRLIFASQGVTAYEDQVPLQLMDFAYRYTSEVLQDAMVYNDYAHPTQSNAGNIGGGPLGGVGGSTGGAGVNNNISSNSGNSNDNGDNNGGSNNQMITNEDIRLAIAARTLYQFKPIPPKKMLMELAAERNEKPLPAVMPMWGLRLPPEKYCLTAKDWSEDEPSEKRQNHPGSSLEDRTAILSQINDLGPPDLVNLIKVIGTPTKTNQNSLQTIGTYLYYTGADTSNVATIAALLQSLAMIIGQEPQLWFGKNKPFHVSHATYSTYNAFRKLDLRVKVAFPGSVTWEVLDAWGNHADSDIIPSDETDIMWEECFISSIVRSLITSDDDGDFSSIVEIRRINPFLDPKTSIPEFLQGFEHLYGEGEKLGCNEDVQVPSRLNNYLVDSFFKCIELTCCYDKALEVLYRLQEKYPEVSALIAKVLFLSNRELEAVKFIHDKLKYLRSIAEIPGASHLLLLQSEYCLEKSRADLALPLAIRSVESSPSMFAPWAHLVKIYITLNKFEDALLTLNACPMVTHKDKYILKRIASGAAAKLNNKGETSNPAQSSPSSPSASDMHLPLPQDVFLRGVTDLNSLDVAAEHSKLTKSNNSNLRHSSDNSSIVTPQSLLTLPAGSLKSTFRKAYSLLADIVHKLGWEGMLSIRSQVFVMEEEWRRDPKVIAENEDAGFDKGKGSETVGEIHKKRLCERWLDNLFMLLYEDMKAYTYCRAQEMQAESMSDEPASSIDPSNVLSIPSSNNKSTSSSEGLGLWGGIRSRSNSSATNPPQKQSNSNSNKQNIDPYTESRSCLEWELLGLVSERLGHIRDAQRCYERALARRFSVRAARKLVGIYGRWRDRARKQIGIQGKLQYAALTNNNNVNNITTAALLGQSKWNASTMSVSNNNGIENANANSTIGQHSNSSSLSISNNKFNTSTIINNHVVHIRDPMRYDVALLRLTVGLLVWDYRWYTLFSPLLMNTLCNVVNDMGDTKVESEVRVWFDDIRGNRGIYDIVTIGNAHDDLIHDAVLDYYGKRLATCSSDKTIKIFTIENDQHKLVETLHGHEGPVWQVSWAHPKFGVILASCSYDGRVLVWKEENGIWSTITEHRVHSASVNSISWAPSEYGALLLCTSSDGRASVVEFLPDGSTKSFTFEAHSIGVNAGTWAPCIGDGKKFDDRRIVTGGCDNLVKIWKFNSDGTGVVLEDTLQGHTDWVRDVAWSPSNLGKSYVATASQDRTVLIWNRDTKPDGTPNSQWKKTLLTKDKFPDVCWRASWSLSGNILAISGNDKVTLWKETLDGDWESAGEVDQ</sequence>
<feature type="region of interest" description="Disordered" evidence="16">
    <location>
        <begin position="192"/>
        <end position="243"/>
    </location>
</feature>
<dbReference type="PROSITE" id="PS50076">
    <property type="entry name" value="DNAJ_2"/>
    <property type="match status" value="1"/>
</dbReference>
<dbReference type="PROSITE" id="PS50082">
    <property type="entry name" value="WD_REPEATS_2"/>
    <property type="match status" value="2"/>
</dbReference>
<feature type="domain" description="J" evidence="17">
    <location>
        <begin position="3"/>
        <end position="67"/>
    </location>
</feature>
<keyword evidence="10" id="KW-0653">Protein transport</keyword>
<dbReference type="SMART" id="SM00320">
    <property type="entry name" value="WD40"/>
    <property type="match status" value="6"/>
</dbReference>
<dbReference type="GO" id="GO:0015031">
    <property type="term" value="P:protein transport"/>
    <property type="evidence" value="ECO:0007669"/>
    <property type="project" value="UniProtKB-KW"/>
</dbReference>
<feature type="repeat" description="WD" evidence="15">
    <location>
        <begin position="1815"/>
        <end position="1850"/>
    </location>
</feature>
<evidence type="ECO:0000256" key="8">
    <source>
        <dbReference type="ARBA" id="ARBA00022816"/>
    </source>
</evidence>
<dbReference type="InterPro" id="IPR036322">
    <property type="entry name" value="WD40_repeat_dom_sf"/>
</dbReference>
<comment type="subcellular location">
    <subcellularLocation>
        <location evidence="1">Cytoplasmic vesicle</location>
        <location evidence="1">COPII-coated vesicle membrane</location>
        <topology evidence="1">Peripheral membrane protein</topology>
        <orientation evidence="1">Cytoplasmic side</orientation>
    </subcellularLocation>
    <subcellularLocation>
        <location evidence="2">Endoplasmic reticulum membrane</location>
        <topology evidence="2">Peripheral membrane protein</topology>
        <orientation evidence="2">Cytoplasmic side</orientation>
    </subcellularLocation>
    <subcellularLocation>
        <location evidence="3">Nucleus</location>
        <location evidence="3">Nuclear pore complex</location>
    </subcellularLocation>
</comment>
<evidence type="ECO:0000256" key="12">
    <source>
        <dbReference type="ARBA" id="ARBA00023132"/>
    </source>
</evidence>
<evidence type="ECO:0000256" key="10">
    <source>
        <dbReference type="ARBA" id="ARBA00022927"/>
    </source>
</evidence>
<keyword evidence="8" id="KW-0509">mRNA transport</keyword>
<dbReference type="PANTHER" id="PTHR31975">
    <property type="entry name" value="BUD SITE SELECTION PROTEIN 7-RELATED"/>
    <property type="match status" value="1"/>
</dbReference>
<keyword evidence="19" id="KW-1185">Reference proteome</keyword>
<evidence type="ECO:0000256" key="2">
    <source>
        <dbReference type="ARBA" id="ARBA00004397"/>
    </source>
</evidence>
<feature type="compositionally biased region" description="Polar residues" evidence="16">
    <location>
        <begin position="298"/>
        <end position="309"/>
    </location>
</feature>
<feature type="region of interest" description="Disordered" evidence="16">
    <location>
        <begin position="451"/>
        <end position="525"/>
    </location>
</feature>
<evidence type="ECO:0000256" key="4">
    <source>
        <dbReference type="ARBA" id="ARBA00010102"/>
    </source>
</evidence>
<evidence type="ECO:0000256" key="3">
    <source>
        <dbReference type="ARBA" id="ARBA00004567"/>
    </source>
</evidence>
<evidence type="ECO:0000256" key="15">
    <source>
        <dbReference type="PROSITE-ProRule" id="PRU00221"/>
    </source>
</evidence>
<dbReference type="SUPFAM" id="SSF47113">
    <property type="entry name" value="Histone-fold"/>
    <property type="match status" value="1"/>
</dbReference>
<proteinExistence type="inferred from homology"/>
<feature type="region of interest" description="Disordered" evidence="16">
    <location>
        <begin position="696"/>
        <end position="727"/>
    </location>
</feature>
<dbReference type="Gene3D" id="2.130.10.10">
    <property type="entry name" value="YVTN repeat-like/Quinoprotein amine dehydrogenase"/>
    <property type="match status" value="1"/>
</dbReference>
<reference evidence="18" key="1">
    <citation type="submission" date="2020-11" db="EMBL/GenBank/DDBJ databases">
        <title>Kefir isolates.</title>
        <authorList>
            <person name="Marcisauskas S."/>
            <person name="Kim Y."/>
            <person name="Blasche S."/>
        </authorList>
    </citation>
    <scope>NUCLEOTIDE SEQUENCE</scope>
    <source>
        <strain evidence="18">Olga-1</strain>
    </source>
</reference>
<dbReference type="GO" id="GO:0005643">
    <property type="term" value="C:nuclear pore"/>
    <property type="evidence" value="ECO:0007669"/>
    <property type="project" value="UniProtKB-SubCell"/>
</dbReference>
<dbReference type="InterPro" id="IPR015374">
    <property type="entry name" value="ChAPs"/>
</dbReference>
<keyword evidence="6 15" id="KW-0853">WD repeat</keyword>
<keyword evidence="14" id="KW-0968">Cytoplasmic vesicle</keyword>
<dbReference type="InterPro" id="IPR011990">
    <property type="entry name" value="TPR-like_helical_dom_sf"/>
</dbReference>
<dbReference type="Gene3D" id="1.10.287.110">
    <property type="entry name" value="DnaJ domain"/>
    <property type="match status" value="1"/>
</dbReference>
<organism evidence="18 19">
    <name type="scientific">Pichia californica</name>
    <dbReference type="NCBI Taxonomy" id="460514"/>
    <lineage>
        <taxon>Eukaryota</taxon>
        <taxon>Fungi</taxon>
        <taxon>Dikarya</taxon>
        <taxon>Ascomycota</taxon>
        <taxon>Saccharomycotina</taxon>
        <taxon>Pichiomycetes</taxon>
        <taxon>Pichiales</taxon>
        <taxon>Pichiaceae</taxon>
        <taxon>Pichia</taxon>
    </lineage>
</organism>
<dbReference type="Gene3D" id="1.25.40.10">
    <property type="entry name" value="Tetratricopeptide repeat domain"/>
    <property type="match status" value="3"/>
</dbReference>
<dbReference type="SUPFAM" id="SSF46565">
    <property type="entry name" value="Chaperone J-domain"/>
    <property type="match status" value="1"/>
</dbReference>
<feature type="compositionally biased region" description="Polar residues" evidence="16">
    <location>
        <begin position="516"/>
        <end position="525"/>
    </location>
</feature>
<dbReference type="CDD" id="cd06257">
    <property type="entry name" value="DnaJ"/>
    <property type="match status" value="1"/>
</dbReference>
<dbReference type="EMBL" id="PUHW01000031">
    <property type="protein sequence ID" value="KAG0690466.1"/>
    <property type="molecule type" value="Genomic_DNA"/>
</dbReference>
<dbReference type="PANTHER" id="PTHR31975:SF1">
    <property type="entry name" value="BUD SITE SELECTION PROTEIN 7-RELATED"/>
    <property type="match status" value="1"/>
</dbReference>
<feature type="compositionally biased region" description="Low complexity" evidence="16">
    <location>
        <begin position="1362"/>
        <end position="1374"/>
    </location>
</feature>
<evidence type="ECO:0000256" key="9">
    <source>
        <dbReference type="ARBA" id="ARBA00022892"/>
    </source>
</evidence>
<dbReference type="CDD" id="cd07979">
    <property type="entry name" value="HFD_TAF9"/>
    <property type="match status" value="1"/>
</dbReference>
<evidence type="ECO:0000256" key="6">
    <source>
        <dbReference type="ARBA" id="ARBA00022574"/>
    </source>
</evidence>
<dbReference type="FunFam" id="2.130.10.10:FF:000017">
    <property type="entry name" value="SEC13 homolog (S. cerevisiae)"/>
    <property type="match status" value="1"/>
</dbReference>
<dbReference type="GO" id="GO:0034044">
    <property type="term" value="C:exomer complex"/>
    <property type="evidence" value="ECO:0007669"/>
    <property type="project" value="UniProtKB-ARBA"/>
</dbReference>
<feature type="region of interest" description="Disordered" evidence="16">
    <location>
        <begin position="141"/>
        <end position="163"/>
    </location>
</feature>
<keyword evidence="5" id="KW-0813">Transport</keyword>
<dbReference type="InterPro" id="IPR009072">
    <property type="entry name" value="Histone-fold"/>
</dbReference>
<comment type="caution">
    <text evidence="18">The sequence shown here is derived from an EMBL/GenBank/DDBJ whole genome shotgun (WGS) entry which is preliminary data.</text>
</comment>
<dbReference type="PROSITE" id="PS50294">
    <property type="entry name" value="WD_REPEATS_REGION"/>
    <property type="match status" value="1"/>
</dbReference>
<feature type="repeat" description="WD" evidence="15">
    <location>
        <begin position="1669"/>
        <end position="1703"/>
    </location>
</feature>
<evidence type="ECO:0000256" key="5">
    <source>
        <dbReference type="ARBA" id="ARBA00022448"/>
    </source>
</evidence>
<feature type="compositionally biased region" description="Acidic residues" evidence="16">
    <location>
        <begin position="466"/>
        <end position="502"/>
    </location>
</feature>
<evidence type="ECO:0000313" key="18">
    <source>
        <dbReference type="EMBL" id="KAG0690466.1"/>
    </source>
</evidence>
<dbReference type="InterPro" id="IPR001680">
    <property type="entry name" value="WD40_rpt"/>
</dbReference>
<dbReference type="Proteomes" id="UP000697127">
    <property type="component" value="Unassembled WGS sequence"/>
</dbReference>
<dbReference type="PRINTS" id="PR00625">
    <property type="entry name" value="JDOMAIN"/>
</dbReference>
<feature type="compositionally biased region" description="Basic and acidic residues" evidence="16">
    <location>
        <begin position="194"/>
        <end position="243"/>
    </location>
</feature>
<dbReference type="Pfam" id="PF02291">
    <property type="entry name" value="TFIID-31kDa"/>
    <property type="match status" value="1"/>
</dbReference>
<evidence type="ECO:0000256" key="1">
    <source>
        <dbReference type="ARBA" id="ARBA00004299"/>
    </source>
</evidence>
<feature type="compositionally biased region" description="Basic and acidic residues" evidence="16">
    <location>
        <begin position="282"/>
        <end position="297"/>
    </location>
</feature>
<evidence type="ECO:0000256" key="7">
    <source>
        <dbReference type="ARBA" id="ARBA00022737"/>
    </source>
</evidence>
<dbReference type="Pfam" id="PF09295">
    <property type="entry name" value="ChAPs"/>
    <property type="match status" value="1"/>
</dbReference>
<feature type="compositionally biased region" description="Low complexity" evidence="16">
    <location>
        <begin position="1393"/>
        <end position="1407"/>
    </location>
</feature>
<dbReference type="GO" id="GO:0006352">
    <property type="term" value="P:DNA-templated transcription initiation"/>
    <property type="evidence" value="ECO:0007669"/>
    <property type="project" value="InterPro"/>
</dbReference>
<keyword evidence="12" id="KW-0906">Nuclear pore complex</keyword>
<evidence type="ECO:0000313" key="19">
    <source>
        <dbReference type="Proteomes" id="UP000697127"/>
    </source>
</evidence>
<evidence type="ECO:0000256" key="11">
    <source>
        <dbReference type="ARBA" id="ARBA00023010"/>
    </source>
</evidence>
<feature type="region of interest" description="Disordered" evidence="16">
    <location>
        <begin position="1347"/>
        <end position="1410"/>
    </location>
</feature>
<dbReference type="Pfam" id="PF00400">
    <property type="entry name" value="WD40"/>
    <property type="match status" value="3"/>
</dbReference>
<keyword evidence="9" id="KW-0931">ER-Golgi transport</keyword>
<comment type="similarity">
    <text evidence="4">Belongs to the WD repeat SEC13 family.</text>
</comment>
<protein>
    <submittedName>
        <fullName evidence="18">GTPase-activating protein S13</fullName>
    </submittedName>
</protein>
<evidence type="ECO:0000256" key="13">
    <source>
        <dbReference type="ARBA" id="ARBA00023242"/>
    </source>
</evidence>
<dbReference type="InterPro" id="IPR015943">
    <property type="entry name" value="WD40/YVTN_repeat-like_dom_sf"/>
</dbReference>
<dbReference type="SUPFAM" id="SSF48452">
    <property type="entry name" value="TPR-like"/>
    <property type="match status" value="1"/>
</dbReference>
<dbReference type="SUPFAM" id="SSF50978">
    <property type="entry name" value="WD40 repeat-like"/>
    <property type="match status" value="1"/>
</dbReference>
<dbReference type="GO" id="GO:0046982">
    <property type="term" value="F:protein heterodimerization activity"/>
    <property type="evidence" value="ECO:0007669"/>
    <property type="project" value="InterPro"/>
</dbReference>
<dbReference type="Pfam" id="PF00226">
    <property type="entry name" value="DnaJ"/>
    <property type="match status" value="1"/>
</dbReference>
<name>A0A9P7BGT7_9ASCO</name>
<dbReference type="GO" id="GO:0006893">
    <property type="term" value="P:Golgi to plasma membrane transport"/>
    <property type="evidence" value="ECO:0007669"/>
    <property type="project" value="TreeGrafter"/>
</dbReference>
<evidence type="ECO:0000256" key="16">
    <source>
        <dbReference type="SAM" id="MobiDB-lite"/>
    </source>
</evidence>
<keyword evidence="13" id="KW-0539">Nucleus</keyword>
<keyword evidence="7" id="KW-0677">Repeat</keyword>
<feature type="region of interest" description="Disordered" evidence="16">
    <location>
        <begin position="282"/>
        <end position="309"/>
    </location>
</feature>
<dbReference type="GO" id="GO:0012507">
    <property type="term" value="C:ER to Golgi transport vesicle membrane"/>
    <property type="evidence" value="ECO:0007669"/>
    <property type="project" value="UniProtKB-SubCell"/>
</dbReference>